<dbReference type="EMBL" id="CABIKM010000037">
    <property type="protein sequence ID" value="VUZ85905.1"/>
    <property type="molecule type" value="Genomic_DNA"/>
</dbReference>
<dbReference type="Proteomes" id="UP000334340">
    <property type="component" value="Unassembled WGS sequence"/>
</dbReference>
<protein>
    <submittedName>
        <fullName evidence="1">Uncharacterized protein</fullName>
    </submittedName>
</protein>
<organism evidence="1 2">
    <name type="scientific">Candidatus Methylomirabilis lanthanidiphila</name>
    <dbReference type="NCBI Taxonomy" id="2211376"/>
    <lineage>
        <taxon>Bacteria</taxon>
        <taxon>Candidatus Methylomirabilota</taxon>
        <taxon>Candidatus Methylomirabilia</taxon>
        <taxon>Candidatus Methylomirabilales</taxon>
        <taxon>Candidatus Methylomirabilaceae</taxon>
        <taxon>Candidatus Methylomirabilis</taxon>
    </lineage>
</organism>
<dbReference type="AlphaFoldDB" id="A0A564ZKP9"/>
<gene>
    <name evidence="1" type="ORF">MELA_02292</name>
</gene>
<evidence type="ECO:0000313" key="2">
    <source>
        <dbReference type="Proteomes" id="UP000334340"/>
    </source>
</evidence>
<reference evidence="1 2" key="1">
    <citation type="submission" date="2019-07" db="EMBL/GenBank/DDBJ databases">
        <authorList>
            <person name="Cremers G."/>
        </authorList>
    </citation>
    <scope>NUCLEOTIDE SEQUENCE [LARGE SCALE GENOMIC DNA]</scope>
</reference>
<accession>A0A564ZKP9</accession>
<proteinExistence type="predicted"/>
<evidence type="ECO:0000313" key="1">
    <source>
        <dbReference type="EMBL" id="VUZ85905.1"/>
    </source>
</evidence>
<name>A0A564ZKP9_9BACT</name>
<keyword evidence="2" id="KW-1185">Reference proteome</keyword>
<sequence length="258" mass="28927">MSEMNGLVDSATVAQVVQCLDRGTTGQYPWSLTTVLDLTAILIRESSMALAPGLGPPKGVALDGQDLLIDLMLSSGLLRSTRQFDQSTRDVAIKRSKRWIARTENSDKVRAEVDRLLADKRDFQPWIDWSSEKAWLSHSRRLGGLFDPNYLPSIAKLVGISEQNASELHRRSTEPEAIKRLVKQRDRDFDIMVRAYVASTIIRGRYHEEVARESGLQITRHPLRGIISGTRTGRASLAPRRRGASRVCYFTARPTRAA</sequence>